<dbReference type="RefSeq" id="WP_092691237.1">
    <property type="nucleotide sequence ID" value="NZ_FNPK01000016.1"/>
</dbReference>
<dbReference type="Pfam" id="PF04233">
    <property type="entry name" value="Phage_Mu_F"/>
    <property type="match status" value="1"/>
</dbReference>
<dbReference type="EMBL" id="FNPK01000016">
    <property type="protein sequence ID" value="SDY60466.1"/>
    <property type="molecule type" value="Genomic_DNA"/>
</dbReference>
<dbReference type="Proteomes" id="UP000199035">
    <property type="component" value="Unassembled WGS sequence"/>
</dbReference>
<evidence type="ECO:0000259" key="1">
    <source>
        <dbReference type="Pfam" id="PF04233"/>
    </source>
</evidence>
<feature type="domain" description="Phage head morphogenesis" evidence="1">
    <location>
        <begin position="51"/>
        <end position="154"/>
    </location>
</feature>
<name>A0A1H3L862_9GAMM</name>
<proteinExistence type="predicted"/>
<sequence length="421" mass="46848">MTISYTDALRYARDKKVVLPEEFYLLDLNARQYATTVSCLASLDQIRTVINLANKAVESGSTLQDFKKKVKAEGIELSPHHLDNIFRTNVQSAYAHGIWTQQQENKANRPYLRYSSLTDSRVRPSHLALNNIIRHIDDSFWLTHYVPNGYMCRCGIDSLTEAQAIKLGITPDDKLPGVQPDKGWAVSPASYGKHLNVVVQEKITEALAVDAPLSSELIKVRDEALIAQQANDEIVKVFQPMSGQSRKNLEVIVDRVIDKNKDVEPSAMRMLTELIREDEQSLTNLFKTSIMKDDTQSSVIVNWMKRSFNSLMSVAKNLKTKISGNNIKGFDLLNLQKGNVIGIQTPTLFRTAEQAGKNIVITDANGAALDLTKFNGLNGALLAPDLNLEVVSISDVEIVLRKTSEVATRLFVANNTVYSLG</sequence>
<dbReference type="NCBIfam" id="TIGR01641">
    <property type="entry name" value="phageSPP1_gp7"/>
    <property type="match status" value="1"/>
</dbReference>
<protein>
    <submittedName>
        <fullName evidence="2">Phage putative head morphogenesis protein, SPP1 gp7 family</fullName>
    </submittedName>
</protein>
<keyword evidence="3" id="KW-1185">Reference proteome</keyword>
<dbReference type="InterPro" id="IPR006528">
    <property type="entry name" value="Phage_head_morphogenesis_dom"/>
</dbReference>
<gene>
    <name evidence="2" type="ORF">SAMN05421643_11650</name>
</gene>
<dbReference type="STRING" id="595670.SAMN05421643_11650"/>
<accession>A0A1H3L862</accession>
<dbReference type="AlphaFoldDB" id="A0A1H3L862"/>
<evidence type="ECO:0000313" key="3">
    <source>
        <dbReference type="Proteomes" id="UP000199035"/>
    </source>
</evidence>
<reference evidence="3" key="1">
    <citation type="submission" date="2016-10" db="EMBL/GenBank/DDBJ databases">
        <authorList>
            <person name="Varghese N."/>
            <person name="Submissions S."/>
        </authorList>
    </citation>
    <scope>NUCLEOTIDE SEQUENCE [LARGE SCALE GENOMIC DNA]</scope>
    <source>
        <strain evidence="3">ANC 5109</strain>
    </source>
</reference>
<evidence type="ECO:0000313" key="2">
    <source>
        <dbReference type="EMBL" id="SDY60466.1"/>
    </source>
</evidence>
<organism evidence="2 3">
    <name type="scientific">Acinetobacter kyonggiensis</name>
    <dbReference type="NCBI Taxonomy" id="595670"/>
    <lineage>
        <taxon>Bacteria</taxon>
        <taxon>Pseudomonadati</taxon>
        <taxon>Pseudomonadota</taxon>
        <taxon>Gammaproteobacteria</taxon>
        <taxon>Moraxellales</taxon>
        <taxon>Moraxellaceae</taxon>
        <taxon>Acinetobacter</taxon>
    </lineage>
</organism>